<evidence type="ECO:0000313" key="2">
    <source>
        <dbReference type="Proteomes" id="UP000266861"/>
    </source>
</evidence>
<comment type="caution">
    <text evidence="1">The sequence shown here is derived from an EMBL/GenBank/DDBJ whole genome shotgun (WGS) entry which is preliminary data.</text>
</comment>
<reference evidence="1 2" key="1">
    <citation type="submission" date="2018-08" db="EMBL/GenBank/DDBJ databases">
        <title>Genome and evolution of the arbuscular mycorrhizal fungus Diversispora epigaea (formerly Glomus versiforme) and its bacterial endosymbionts.</title>
        <authorList>
            <person name="Sun X."/>
            <person name="Fei Z."/>
            <person name="Harrison M."/>
        </authorList>
    </citation>
    <scope>NUCLEOTIDE SEQUENCE [LARGE SCALE GENOMIC DNA]</scope>
    <source>
        <strain evidence="1 2">IT104</strain>
    </source>
</reference>
<dbReference type="EMBL" id="PQFF01000147">
    <property type="protein sequence ID" value="RHZ78811.1"/>
    <property type="molecule type" value="Genomic_DNA"/>
</dbReference>
<accession>A0A397IS68</accession>
<protein>
    <submittedName>
        <fullName evidence="1">Uncharacterized protein</fullName>
    </submittedName>
</protein>
<keyword evidence="2" id="KW-1185">Reference proteome</keyword>
<proteinExistence type="predicted"/>
<dbReference type="AlphaFoldDB" id="A0A397IS68"/>
<gene>
    <name evidence="1" type="ORF">Glove_156g15</name>
</gene>
<dbReference type="Proteomes" id="UP000266861">
    <property type="component" value="Unassembled WGS sequence"/>
</dbReference>
<organism evidence="1 2">
    <name type="scientific">Diversispora epigaea</name>
    <dbReference type="NCBI Taxonomy" id="1348612"/>
    <lineage>
        <taxon>Eukaryota</taxon>
        <taxon>Fungi</taxon>
        <taxon>Fungi incertae sedis</taxon>
        <taxon>Mucoromycota</taxon>
        <taxon>Glomeromycotina</taxon>
        <taxon>Glomeromycetes</taxon>
        <taxon>Diversisporales</taxon>
        <taxon>Diversisporaceae</taxon>
        <taxon>Diversispora</taxon>
    </lineage>
</organism>
<evidence type="ECO:0000313" key="1">
    <source>
        <dbReference type="EMBL" id="RHZ78811.1"/>
    </source>
</evidence>
<name>A0A397IS68_9GLOM</name>
<sequence length="112" mass="13434">MEVQTYATSSSQFSRLVVRRDHSDYGQVWCYYEYWNSFGNKWNIAPIIEVIQTIIEPIRIEERYSKFEERLATIETKCTWISLDMPNGETITRCGKIIHETWPDVEKIWCFN</sequence>